<dbReference type="Proteomes" id="UP001230051">
    <property type="component" value="Unassembled WGS sequence"/>
</dbReference>
<feature type="transmembrane region" description="Helical" evidence="14">
    <location>
        <begin position="891"/>
        <end position="911"/>
    </location>
</feature>
<name>A0AAD8LSP2_ACIOX</name>
<proteinExistence type="predicted"/>
<accession>A0AAD8LSP2</accession>
<evidence type="ECO:0000256" key="8">
    <source>
        <dbReference type="ARBA" id="ARBA00023065"/>
    </source>
</evidence>
<reference evidence="16" key="1">
    <citation type="submission" date="2022-02" db="EMBL/GenBank/DDBJ databases">
        <title>Atlantic sturgeon de novo genome assembly.</title>
        <authorList>
            <person name="Stock M."/>
            <person name="Klopp C."/>
            <person name="Guiguen Y."/>
            <person name="Cabau C."/>
            <person name="Parinello H."/>
            <person name="Santidrian Yebra-Pimentel E."/>
            <person name="Kuhl H."/>
            <person name="Dirks R.P."/>
            <person name="Guessner J."/>
            <person name="Wuertz S."/>
            <person name="Du K."/>
            <person name="Schartl M."/>
        </authorList>
    </citation>
    <scope>NUCLEOTIDE SEQUENCE</scope>
    <source>
        <strain evidence="16">STURGEONOMICS-FGT-2020</strain>
        <tissue evidence="16">Whole blood</tissue>
    </source>
</reference>
<keyword evidence="3" id="KW-0716">Sensory transduction</keyword>
<dbReference type="PROSITE" id="PS50088">
    <property type="entry name" value="ANK_REPEAT"/>
    <property type="match status" value="8"/>
</dbReference>
<keyword evidence="10" id="KW-0325">Glycoprotein</keyword>
<keyword evidence="17" id="KW-1185">Reference proteome</keyword>
<keyword evidence="7 13" id="KW-0040">ANK repeat</keyword>
<feature type="domain" description="Ion transport" evidence="15">
    <location>
        <begin position="750"/>
        <end position="963"/>
    </location>
</feature>
<dbReference type="PROSITE" id="PS50297">
    <property type="entry name" value="ANK_REP_REGION"/>
    <property type="match status" value="6"/>
</dbReference>
<keyword evidence="8" id="KW-0406">Ion transport</keyword>
<feature type="repeat" description="ANK" evidence="13">
    <location>
        <begin position="301"/>
        <end position="333"/>
    </location>
</feature>
<keyword evidence="16" id="KW-0675">Receptor</keyword>
<keyword evidence="6 14" id="KW-1133">Transmembrane helix</keyword>
<dbReference type="AlphaFoldDB" id="A0AAD8LSP2"/>
<dbReference type="PANTHER" id="PTHR47143">
    <property type="entry name" value="TRANSIENT RECEPTOR POTENTIAL CATION CHANNEL PROTEIN PAINLESS"/>
    <property type="match status" value="1"/>
</dbReference>
<dbReference type="PANTHER" id="PTHR47143:SF1">
    <property type="entry name" value="ION_TRANS DOMAIN-CONTAINING PROTEIN"/>
    <property type="match status" value="1"/>
</dbReference>
<dbReference type="EMBL" id="JAGXEW010000003">
    <property type="protein sequence ID" value="KAK1173831.1"/>
    <property type="molecule type" value="Genomic_DNA"/>
</dbReference>
<evidence type="ECO:0000256" key="11">
    <source>
        <dbReference type="ARBA" id="ARBA00023303"/>
    </source>
</evidence>
<feature type="transmembrane region" description="Helical" evidence="14">
    <location>
        <begin position="863"/>
        <end position="885"/>
    </location>
</feature>
<organism evidence="16 17">
    <name type="scientific">Acipenser oxyrinchus oxyrinchus</name>
    <dbReference type="NCBI Taxonomy" id="40147"/>
    <lineage>
        <taxon>Eukaryota</taxon>
        <taxon>Metazoa</taxon>
        <taxon>Chordata</taxon>
        <taxon>Craniata</taxon>
        <taxon>Vertebrata</taxon>
        <taxon>Euteleostomi</taxon>
        <taxon>Actinopterygii</taxon>
        <taxon>Chondrostei</taxon>
        <taxon>Acipenseriformes</taxon>
        <taxon>Acipenseridae</taxon>
        <taxon>Acipenser</taxon>
    </lineage>
</organism>
<evidence type="ECO:0000313" key="16">
    <source>
        <dbReference type="EMBL" id="KAK1173831.1"/>
    </source>
</evidence>
<evidence type="ECO:0000256" key="2">
    <source>
        <dbReference type="ARBA" id="ARBA00022448"/>
    </source>
</evidence>
<dbReference type="InterPro" id="IPR005821">
    <property type="entry name" value="Ion_trans_dom"/>
</dbReference>
<keyword evidence="2" id="KW-0813">Transport</keyword>
<evidence type="ECO:0000256" key="12">
    <source>
        <dbReference type="ARBA" id="ARBA00036634"/>
    </source>
</evidence>
<evidence type="ECO:0000259" key="15">
    <source>
        <dbReference type="Pfam" id="PF00520"/>
    </source>
</evidence>
<comment type="caution">
    <text evidence="16">The sequence shown here is derived from an EMBL/GenBank/DDBJ whole genome shotgun (WGS) entry which is preliminary data.</text>
</comment>
<keyword evidence="11" id="KW-0407">Ion channel</keyword>
<evidence type="ECO:0000256" key="14">
    <source>
        <dbReference type="SAM" id="Phobius"/>
    </source>
</evidence>
<feature type="repeat" description="ANK" evidence="13">
    <location>
        <begin position="538"/>
        <end position="570"/>
    </location>
</feature>
<comment type="catalytic activity">
    <reaction evidence="12">
        <text>Ca(2+)(in) = Ca(2+)(out)</text>
        <dbReference type="Rhea" id="RHEA:29671"/>
        <dbReference type="ChEBI" id="CHEBI:29108"/>
    </reaction>
</comment>
<dbReference type="SUPFAM" id="SSF48403">
    <property type="entry name" value="Ankyrin repeat"/>
    <property type="match status" value="2"/>
</dbReference>
<feature type="transmembrane region" description="Helical" evidence="14">
    <location>
        <begin position="761"/>
        <end position="778"/>
    </location>
</feature>
<evidence type="ECO:0000256" key="9">
    <source>
        <dbReference type="ARBA" id="ARBA00023136"/>
    </source>
</evidence>
<feature type="repeat" description="ANK" evidence="13">
    <location>
        <begin position="231"/>
        <end position="263"/>
    </location>
</feature>
<protein>
    <submittedName>
        <fullName evidence="16">Transient receptor potential cation channel subfamily A member 1-like</fullName>
    </submittedName>
</protein>
<evidence type="ECO:0000256" key="13">
    <source>
        <dbReference type="PROSITE-ProRule" id="PRU00023"/>
    </source>
</evidence>
<feature type="transmembrane region" description="Helical" evidence="14">
    <location>
        <begin position="931"/>
        <end position="954"/>
    </location>
</feature>
<dbReference type="Pfam" id="PF00520">
    <property type="entry name" value="Ion_trans"/>
    <property type="match status" value="1"/>
</dbReference>
<evidence type="ECO:0000256" key="5">
    <source>
        <dbReference type="ARBA" id="ARBA00022737"/>
    </source>
</evidence>
<evidence type="ECO:0000313" key="17">
    <source>
        <dbReference type="Proteomes" id="UP001230051"/>
    </source>
</evidence>
<feature type="transmembrane region" description="Helical" evidence="14">
    <location>
        <begin position="823"/>
        <end position="842"/>
    </location>
</feature>
<feature type="repeat" description="ANK" evidence="13">
    <location>
        <begin position="157"/>
        <end position="189"/>
    </location>
</feature>
<dbReference type="InterPro" id="IPR052076">
    <property type="entry name" value="TRP_cation_channel"/>
</dbReference>
<evidence type="ECO:0000256" key="4">
    <source>
        <dbReference type="ARBA" id="ARBA00022692"/>
    </source>
</evidence>
<gene>
    <name evidence="16" type="primary">Trpa1</name>
    <name evidence="16" type="ORF">AOXY_G4042</name>
</gene>
<evidence type="ECO:0000256" key="10">
    <source>
        <dbReference type="ARBA" id="ARBA00023180"/>
    </source>
</evidence>
<comment type="subcellular location">
    <subcellularLocation>
        <location evidence="1">Membrane</location>
        <topology evidence="1">Multi-pass membrane protein</topology>
    </subcellularLocation>
</comment>
<evidence type="ECO:0000256" key="3">
    <source>
        <dbReference type="ARBA" id="ARBA00022606"/>
    </source>
</evidence>
<dbReference type="GO" id="GO:1902495">
    <property type="term" value="C:transmembrane transporter complex"/>
    <property type="evidence" value="ECO:0007669"/>
    <property type="project" value="TreeGrafter"/>
</dbReference>
<evidence type="ECO:0000256" key="7">
    <source>
        <dbReference type="ARBA" id="ARBA00023043"/>
    </source>
</evidence>
<dbReference type="Gene3D" id="1.25.40.20">
    <property type="entry name" value="Ankyrin repeat-containing domain"/>
    <property type="match status" value="3"/>
</dbReference>
<feature type="repeat" description="ANK" evidence="13">
    <location>
        <begin position="504"/>
        <end position="536"/>
    </location>
</feature>
<keyword evidence="5" id="KW-0677">Repeat</keyword>
<keyword evidence="9 14" id="KW-0472">Membrane</keyword>
<evidence type="ECO:0000256" key="6">
    <source>
        <dbReference type="ARBA" id="ARBA00022989"/>
    </source>
</evidence>
<feature type="repeat" description="ANK" evidence="13">
    <location>
        <begin position="334"/>
        <end position="366"/>
    </location>
</feature>
<feature type="repeat" description="ANK" evidence="13">
    <location>
        <begin position="90"/>
        <end position="122"/>
    </location>
</feature>
<dbReference type="InterPro" id="IPR036770">
    <property type="entry name" value="Ankyrin_rpt-contain_sf"/>
</dbReference>
<evidence type="ECO:0000256" key="1">
    <source>
        <dbReference type="ARBA" id="ARBA00004141"/>
    </source>
</evidence>
<dbReference type="SMART" id="SM00248">
    <property type="entry name" value="ANK"/>
    <property type="match status" value="14"/>
</dbReference>
<dbReference type="GO" id="GO:0005216">
    <property type="term" value="F:monoatomic ion channel activity"/>
    <property type="evidence" value="ECO:0007669"/>
    <property type="project" value="InterPro"/>
</dbReference>
<dbReference type="Pfam" id="PF12796">
    <property type="entry name" value="Ank_2"/>
    <property type="match status" value="6"/>
</dbReference>
<dbReference type="PRINTS" id="PR01415">
    <property type="entry name" value="ANKYRIN"/>
</dbReference>
<sequence length="1111" mass="125257">MPLLNENKKQSCLYECAVNEDDSADIFQVVSHGNIDKLQPLIKMNPNSLRSVDSSNSSPLHDAAGGGRIQLIKAIINTTGSDGLNVTDNTGNTPLHLAVKNKQSESCRTLLELGADPNILNGNQMSALHMAVNLRHNDIVEVLLSHSSVDVNLEGDLGNTPVMLACSIDNHEALNLLLTHGAHLCRQNKLGHFAIHAAAFTCSKKSMEIILKKGEEMGHEIEHHINYVDKSGSTPLHLAVHGGNTEVIKLCISNGAKIDLQQSDKSTALHFACMQGATEAVKLMLSTYNGGQDVVNIVDGAHQTLLHKATMFDHVELVEYLLMKGANIDSLDCESHSPLLLATTCRAWLTVELLIQKGANVKVKDTCGCNFLHLAVQQPKGLKNISEDILQDVRELLNDEDNEGCIPLHYACRLGIQESVTNMLGLKVSLHLKSKDKKSPLHFAAGFGRFNTCHQLLESMTDSRLLNEGDKKGMTPLHLAAQNGHIKVVELLLRKGALFLRDYKGWTCLHYAAVEGYTQTMKILLETNIKLIDKADEEGNTALHLAAREGHVSSVSLLLSKGAEISLNKSEASFFHEAIHQGRKEVAFVVIESERCHEAIASFKLGSMKRAPELEMIEFLPESFKLLLDRSMKESDDDVSSQDYCIEYNFQYLQCSMKNKKLSKEDTLFTCKPLISLNAMVQFNRVELLTHPVCKKYLEMKWLAYGLKAHVLNLAIYSLGLVPLTILIVNLRPCISVNKTADNGTEVREETITEALDKHNYFYTACMILVIVMNLYAIGKEMVQIYQQRWRYLLDYTNSLDWCAAVSSLLFAISLLYNSQEHWPWQCGAVAVFHSWVNFLLYMQRFERFGIYVVMFGEILRTLVCIILLFFFLNLAFALAFYALMLEQQTFATPALSIMQTFAMMVGDIGYQDNFLTPFIRNRLPFPFFTFVFLCWFLLLMPILLINLLIGLAVGDIAEIQRNACLKRIAMQIELHTSLEEKLPYWFMKRVDQVKVTVYPNRACRSKFPAFWNGKPESITRLNTGHCQSTPLEAEVQIQKYRLKDISMILGKQHNLLKLIIQKMEIVSEADEQDDTELFQYGNAKRQQQLHNKSKWNYLIKAVHDKQQKSL</sequence>
<keyword evidence="4 14" id="KW-0812">Transmembrane</keyword>
<dbReference type="InterPro" id="IPR002110">
    <property type="entry name" value="Ankyrin_rpt"/>
</dbReference>
<feature type="repeat" description="ANK" evidence="13">
    <location>
        <begin position="472"/>
        <end position="497"/>
    </location>
</feature>